<evidence type="ECO:0000256" key="6">
    <source>
        <dbReference type="ARBA" id="ARBA00023004"/>
    </source>
</evidence>
<evidence type="ECO:0000313" key="10">
    <source>
        <dbReference type="EMBL" id="QMX77305.1"/>
    </source>
</evidence>
<dbReference type="AlphaFoldDB" id="A0A7G5VUD8"/>
<keyword evidence="2 8" id="KW-0349">Heme</keyword>
<proteinExistence type="predicted"/>
<evidence type="ECO:0000256" key="9">
    <source>
        <dbReference type="SAM" id="Phobius"/>
    </source>
</evidence>
<keyword evidence="6 8" id="KW-0408">Iron</keyword>
<keyword evidence="3 9" id="KW-0812">Transmembrane</keyword>
<dbReference type="GeneID" id="60450188"/>
<dbReference type="EMBL" id="MN431656">
    <property type="protein sequence ID" value="QMX77305.1"/>
    <property type="molecule type" value="Genomic_DNA"/>
</dbReference>
<dbReference type="InterPro" id="IPR000701">
    <property type="entry name" value="SuccDH_FuR_B_TM-su"/>
</dbReference>
<protein>
    <submittedName>
        <fullName evidence="10">Succinate dehydrogenase cytochrome B560 subunit</fullName>
    </submittedName>
</protein>
<dbReference type="GO" id="GO:0005739">
    <property type="term" value="C:mitochondrion"/>
    <property type="evidence" value="ECO:0007669"/>
    <property type="project" value="GOC"/>
</dbReference>
<keyword evidence="4 8" id="KW-0479">Metal-binding</keyword>
<comment type="subcellular location">
    <subcellularLocation>
        <location evidence="1">Membrane</location>
        <topology evidence="1">Multi-pass membrane protein</topology>
    </subcellularLocation>
</comment>
<evidence type="ECO:0000256" key="4">
    <source>
        <dbReference type="ARBA" id="ARBA00022723"/>
    </source>
</evidence>
<accession>A0A7G5VUD8</accession>
<evidence type="ECO:0000256" key="7">
    <source>
        <dbReference type="ARBA" id="ARBA00023136"/>
    </source>
</evidence>
<dbReference type="PANTHER" id="PTHR10978:SF5">
    <property type="entry name" value="SUCCINATE DEHYDROGENASE CYTOCHROME B560 SUBUNIT, MITOCHONDRIAL"/>
    <property type="match status" value="1"/>
</dbReference>
<dbReference type="GO" id="GO:0016020">
    <property type="term" value="C:membrane"/>
    <property type="evidence" value="ECO:0007669"/>
    <property type="project" value="UniProtKB-SubCell"/>
</dbReference>
<evidence type="ECO:0000256" key="8">
    <source>
        <dbReference type="PIRSR" id="PIRSR000178-1"/>
    </source>
</evidence>
<dbReference type="GO" id="GO:0006099">
    <property type="term" value="P:tricarboxylic acid cycle"/>
    <property type="evidence" value="ECO:0007669"/>
    <property type="project" value="InterPro"/>
</dbReference>
<feature type="transmembrane region" description="Helical" evidence="9">
    <location>
        <begin position="114"/>
        <end position="131"/>
    </location>
</feature>
<dbReference type="RefSeq" id="YP_009968204.1">
    <property type="nucleotide sequence ID" value="NC_051882.1"/>
</dbReference>
<dbReference type="NCBIfam" id="TIGR02970">
    <property type="entry name" value="succ_dehyd_cytB"/>
    <property type="match status" value="1"/>
</dbReference>
<dbReference type="PROSITE" id="PS01000">
    <property type="entry name" value="SDH_CYT_1"/>
    <property type="match status" value="1"/>
</dbReference>
<sequence length="132" mass="15887">MVNYINRPISPHITVYNVEWNSIYSIFHRISAIVMVLVFFAFVFVVFFLKFYLSNILTIWLVLIFNKPFFLVFLSLGFFYSLLFLYHLCSGIYHLFLESGYFFQIEKISMISKWSLIFSIIITFSYFLLIIY</sequence>
<feature type="transmembrane region" description="Helical" evidence="9">
    <location>
        <begin position="26"/>
        <end position="49"/>
    </location>
</feature>
<gene>
    <name evidence="10" type="primary">sdhC</name>
</gene>
<geneLocation type="mitochondrion" evidence="10"/>
<organism evidence="10">
    <name type="scientific">Cyanidiococcus yangmingshanensis</name>
    <dbReference type="NCBI Taxonomy" id="2690220"/>
    <lineage>
        <taxon>Eukaryota</taxon>
        <taxon>Rhodophyta</taxon>
        <taxon>Bangiophyceae</taxon>
        <taxon>Cyanidiales</taxon>
        <taxon>Cyanidiaceae</taxon>
        <taxon>Cyanidiococcus</taxon>
    </lineage>
</organism>
<comment type="cofactor">
    <cofactor evidence="8">
        <name>heme</name>
        <dbReference type="ChEBI" id="CHEBI:30413"/>
    </cofactor>
    <text evidence="8">The heme is bound between the two transmembrane subunits.</text>
</comment>
<dbReference type="Gene3D" id="1.20.1300.10">
    <property type="entry name" value="Fumarate reductase/succinate dehydrogenase, transmembrane subunit"/>
    <property type="match status" value="1"/>
</dbReference>
<dbReference type="GO" id="GO:0009055">
    <property type="term" value="F:electron transfer activity"/>
    <property type="evidence" value="ECO:0007669"/>
    <property type="project" value="InterPro"/>
</dbReference>
<dbReference type="InterPro" id="IPR014314">
    <property type="entry name" value="Succ_DH_cytb556"/>
</dbReference>
<evidence type="ECO:0000256" key="1">
    <source>
        <dbReference type="ARBA" id="ARBA00004141"/>
    </source>
</evidence>
<keyword evidence="5 9" id="KW-1133">Transmembrane helix</keyword>
<name>A0A7G5VUD8_9RHOD</name>
<evidence type="ECO:0000256" key="3">
    <source>
        <dbReference type="ARBA" id="ARBA00022692"/>
    </source>
</evidence>
<feature type="binding site" description="axial binding residue" evidence="8">
    <location>
        <position position="87"/>
    </location>
    <ligand>
        <name>heme</name>
        <dbReference type="ChEBI" id="CHEBI:30413"/>
        <note>ligand shared with second transmembrane subunit</note>
    </ligand>
    <ligandPart>
        <name>Fe</name>
        <dbReference type="ChEBI" id="CHEBI:18248"/>
    </ligandPart>
</feature>
<dbReference type="CDD" id="cd03499">
    <property type="entry name" value="SQR_TypeC_SdhC"/>
    <property type="match status" value="1"/>
</dbReference>
<reference evidence="10" key="1">
    <citation type="submission" date="2019-09" db="EMBL/GenBank/DDBJ databases">
        <authorList>
            <person name="Liu S.-L."/>
            <person name="Chiang Y.-R."/>
            <person name="Fu H.-Y."/>
        </authorList>
    </citation>
    <scope>NUCLEOTIDE SEQUENCE</scope>
    <source>
        <strain evidence="10">THAL066</strain>
    </source>
</reference>
<dbReference type="GO" id="GO:0006121">
    <property type="term" value="P:mitochondrial electron transport, succinate to ubiquinone"/>
    <property type="evidence" value="ECO:0007669"/>
    <property type="project" value="TreeGrafter"/>
</dbReference>
<dbReference type="PIRSF" id="PIRSF000178">
    <property type="entry name" value="SDH_cyt_b560"/>
    <property type="match status" value="1"/>
</dbReference>
<evidence type="ECO:0000256" key="2">
    <source>
        <dbReference type="ARBA" id="ARBA00022617"/>
    </source>
</evidence>
<dbReference type="InterPro" id="IPR018495">
    <property type="entry name" value="Succ_DH_cyt_bsu_CS"/>
</dbReference>
<dbReference type="InterPro" id="IPR034804">
    <property type="entry name" value="SQR/QFR_C/D"/>
</dbReference>
<dbReference type="GO" id="GO:0046872">
    <property type="term" value="F:metal ion binding"/>
    <property type="evidence" value="ECO:0007669"/>
    <property type="project" value="UniProtKB-KW"/>
</dbReference>
<dbReference type="PANTHER" id="PTHR10978">
    <property type="entry name" value="SUCCINATE DEHYDROGENASE CYTOCHROME B560 SUBUNIT"/>
    <property type="match status" value="1"/>
</dbReference>
<evidence type="ECO:0000256" key="5">
    <source>
        <dbReference type="ARBA" id="ARBA00022989"/>
    </source>
</evidence>
<keyword evidence="10" id="KW-0496">Mitochondrion</keyword>
<dbReference type="Pfam" id="PF01127">
    <property type="entry name" value="Sdh_cyt"/>
    <property type="match status" value="1"/>
</dbReference>
<keyword evidence="7 9" id="KW-0472">Membrane</keyword>
<dbReference type="SUPFAM" id="SSF81343">
    <property type="entry name" value="Fumarate reductase respiratory complex transmembrane subunits"/>
    <property type="match status" value="1"/>
</dbReference>